<protein>
    <submittedName>
        <fullName evidence="2">Uncharacterized protein</fullName>
    </submittedName>
</protein>
<gene>
    <name evidence="2" type="ORF">A3A78_02280</name>
</gene>
<evidence type="ECO:0000256" key="1">
    <source>
        <dbReference type="SAM" id="Phobius"/>
    </source>
</evidence>
<dbReference type="EMBL" id="MEVI01000001">
    <property type="protein sequence ID" value="OGC55842.1"/>
    <property type="molecule type" value="Genomic_DNA"/>
</dbReference>
<reference evidence="2 3" key="1">
    <citation type="journal article" date="2016" name="Nat. Commun.">
        <title>Thousands of microbial genomes shed light on interconnected biogeochemical processes in an aquifer system.</title>
        <authorList>
            <person name="Anantharaman K."/>
            <person name="Brown C.T."/>
            <person name="Hug L.A."/>
            <person name="Sharon I."/>
            <person name="Castelle C.J."/>
            <person name="Probst A.J."/>
            <person name="Thomas B.C."/>
            <person name="Singh A."/>
            <person name="Wilkins M.J."/>
            <person name="Karaoz U."/>
            <person name="Brodie E.L."/>
            <person name="Williams K.H."/>
            <person name="Hubbard S.S."/>
            <person name="Banfield J.F."/>
        </authorList>
    </citation>
    <scope>NUCLEOTIDE SEQUENCE [LARGE SCALE GENOMIC DNA]</scope>
</reference>
<accession>A0A1F4VF05</accession>
<dbReference type="Proteomes" id="UP000176504">
    <property type="component" value="Unassembled WGS sequence"/>
</dbReference>
<proteinExistence type="predicted"/>
<dbReference type="AlphaFoldDB" id="A0A1F4VF05"/>
<evidence type="ECO:0000313" key="2">
    <source>
        <dbReference type="EMBL" id="OGC55842.1"/>
    </source>
</evidence>
<comment type="caution">
    <text evidence="2">The sequence shown here is derived from an EMBL/GenBank/DDBJ whole genome shotgun (WGS) entry which is preliminary data.</text>
</comment>
<feature type="transmembrane region" description="Helical" evidence="1">
    <location>
        <begin position="12"/>
        <end position="33"/>
    </location>
</feature>
<sequence length="216" mass="25091">MLTSFCSDAHTIYVRRILIVLIPVIIIVTLFLYRQKLIKGFGIKLLPVKEVNKTEVDKSDPNWLENYCLKEVKNLPEAPFAFTVKDVHPRSRNSISDVYLHKYIPDEKWYKGQTCAIWYTFKPEDAYASVGVEYIFHIDYVNAFEENTDTLYTKAIDGSWKKISPLSDSEGGRPHYSYDGFPLVFTRENQELGTVEYATVSFGSRSLYIHFLVYEK</sequence>
<evidence type="ECO:0000313" key="3">
    <source>
        <dbReference type="Proteomes" id="UP000176504"/>
    </source>
</evidence>
<keyword evidence="1" id="KW-0472">Membrane</keyword>
<keyword evidence="1" id="KW-1133">Transmembrane helix</keyword>
<organism evidence="2 3">
    <name type="scientific">candidate division WWE3 bacterium RIFCSPLOWO2_01_FULL_41_18</name>
    <dbReference type="NCBI Taxonomy" id="1802625"/>
    <lineage>
        <taxon>Bacteria</taxon>
        <taxon>Katanobacteria</taxon>
    </lineage>
</organism>
<name>A0A1F4VF05_UNCKA</name>
<keyword evidence="1" id="KW-0812">Transmembrane</keyword>